<protein>
    <recommendedName>
        <fullName evidence="2">DUF6759 domain-containing protein</fullName>
    </recommendedName>
</protein>
<sequence length="147" mass="16471">MKKLLTLTMLSLLLVQCDALSAPSVAGPRNTVGSINDESAEYATLFAKDQQHKTQETAEVLNYLLNDNDPEDSFTALVIENTSNCNIIVRAIAVDQKHIYNLPVPRKAKNHFKIYKGNYTLKSNVCTARYYSQKSVFDSVILTIRTN</sequence>
<evidence type="ECO:0000259" key="2">
    <source>
        <dbReference type="Pfam" id="PF20545"/>
    </source>
</evidence>
<gene>
    <name evidence="3" type="ORF">H9628_04275</name>
</gene>
<name>A0ABR8WKS3_9FLAO</name>
<organism evidence="3 4">
    <name type="scientific">Kaistella pullorum</name>
    <dbReference type="NCBI Taxonomy" id="2763074"/>
    <lineage>
        <taxon>Bacteria</taxon>
        <taxon>Pseudomonadati</taxon>
        <taxon>Bacteroidota</taxon>
        <taxon>Flavobacteriia</taxon>
        <taxon>Flavobacteriales</taxon>
        <taxon>Weeksellaceae</taxon>
        <taxon>Chryseobacterium group</taxon>
        <taxon>Kaistella</taxon>
    </lineage>
</organism>
<feature type="domain" description="DUF6759" evidence="2">
    <location>
        <begin position="51"/>
        <end position="146"/>
    </location>
</feature>
<keyword evidence="1" id="KW-0732">Signal</keyword>
<dbReference type="RefSeq" id="WP_251832875.1">
    <property type="nucleotide sequence ID" value="NZ_JACSPS010000001.1"/>
</dbReference>
<dbReference type="InterPro" id="IPR046647">
    <property type="entry name" value="DUF6759"/>
</dbReference>
<feature type="chain" id="PRO_5045086253" description="DUF6759 domain-containing protein" evidence="1">
    <location>
        <begin position="22"/>
        <end position="147"/>
    </location>
</feature>
<keyword evidence="4" id="KW-1185">Reference proteome</keyword>
<evidence type="ECO:0000313" key="4">
    <source>
        <dbReference type="Proteomes" id="UP000626242"/>
    </source>
</evidence>
<comment type="caution">
    <text evidence="3">The sequence shown here is derived from an EMBL/GenBank/DDBJ whole genome shotgun (WGS) entry which is preliminary data.</text>
</comment>
<dbReference type="EMBL" id="JACSPS010000001">
    <property type="protein sequence ID" value="MBD8017678.1"/>
    <property type="molecule type" value="Genomic_DNA"/>
</dbReference>
<accession>A0ABR8WKS3</accession>
<evidence type="ECO:0000313" key="3">
    <source>
        <dbReference type="EMBL" id="MBD8017678.1"/>
    </source>
</evidence>
<reference evidence="3 4" key="1">
    <citation type="submission" date="2020-08" db="EMBL/GenBank/DDBJ databases">
        <title>A Genomic Blueprint of the Chicken Gut Microbiome.</title>
        <authorList>
            <person name="Gilroy R."/>
            <person name="Ravi A."/>
            <person name="Getino M."/>
            <person name="Pursley I."/>
            <person name="Horton D.L."/>
            <person name="Alikhan N.-F."/>
            <person name="Baker D."/>
            <person name="Gharbi K."/>
            <person name="Hall N."/>
            <person name="Watson M."/>
            <person name="Adriaenssens E.M."/>
            <person name="Foster-Nyarko E."/>
            <person name="Jarju S."/>
            <person name="Secka A."/>
            <person name="Antonio M."/>
            <person name="Oren A."/>
            <person name="Chaudhuri R."/>
            <person name="La Ragione R.M."/>
            <person name="Hildebrand F."/>
            <person name="Pallen M.J."/>
        </authorList>
    </citation>
    <scope>NUCLEOTIDE SEQUENCE [LARGE SCALE GENOMIC DNA]</scope>
    <source>
        <strain evidence="3 4">Sa1CVA4</strain>
    </source>
</reference>
<feature type="signal peptide" evidence="1">
    <location>
        <begin position="1"/>
        <end position="21"/>
    </location>
</feature>
<proteinExistence type="predicted"/>
<evidence type="ECO:0000256" key="1">
    <source>
        <dbReference type="SAM" id="SignalP"/>
    </source>
</evidence>
<dbReference type="Proteomes" id="UP000626242">
    <property type="component" value="Unassembled WGS sequence"/>
</dbReference>
<dbReference type="Pfam" id="PF20545">
    <property type="entry name" value="DUF6759"/>
    <property type="match status" value="1"/>
</dbReference>